<proteinExistence type="predicted"/>
<protein>
    <submittedName>
        <fullName evidence="2">Uncharacterized protein</fullName>
    </submittedName>
</protein>
<reference evidence="2" key="2">
    <citation type="submission" date="2020-09" db="EMBL/GenBank/DDBJ databases">
        <authorList>
            <person name="Sun Q."/>
            <person name="Zhou Y."/>
        </authorList>
    </citation>
    <scope>NUCLEOTIDE SEQUENCE</scope>
    <source>
        <strain evidence="2">CGMCC 4.7110</strain>
    </source>
</reference>
<keyword evidence="1" id="KW-0812">Transmembrane</keyword>
<feature type="transmembrane region" description="Helical" evidence="1">
    <location>
        <begin position="112"/>
        <end position="133"/>
    </location>
</feature>
<gene>
    <name evidence="2" type="ORF">GCM10011578_089030</name>
</gene>
<feature type="transmembrane region" description="Helical" evidence="1">
    <location>
        <begin position="79"/>
        <end position="100"/>
    </location>
</feature>
<accession>A0A917XNC2</accession>
<name>A0A917XNC2_9ACTN</name>
<dbReference type="EMBL" id="BMML01000033">
    <property type="protein sequence ID" value="GGN41088.1"/>
    <property type="molecule type" value="Genomic_DNA"/>
</dbReference>
<reference evidence="2" key="1">
    <citation type="journal article" date="2014" name="Int. J. Syst. Evol. Microbiol.">
        <title>Complete genome sequence of Corynebacterium casei LMG S-19264T (=DSM 44701T), isolated from a smear-ripened cheese.</title>
        <authorList>
            <consortium name="US DOE Joint Genome Institute (JGI-PGF)"/>
            <person name="Walter F."/>
            <person name="Albersmeier A."/>
            <person name="Kalinowski J."/>
            <person name="Ruckert C."/>
        </authorList>
    </citation>
    <scope>NUCLEOTIDE SEQUENCE</scope>
    <source>
        <strain evidence="2">CGMCC 4.7110</strain>
    </source>
</reference>
<keyword evidence="1" id="KW-1133">Transmembrane helix</keyword>
<evidence type="ECO:0000256" key="1">
    <source>
        <dbReference type="SAM" id="Phobius"/>
    </source>
</evidence>
<keyword evidence="3" id="KW-1185">Reference proteome</keyword>
<dbReference type="Proteomes" id="UP000653411">
    <property type="component" value="Unassembled WGS sequence"/>
</dbReference>
<dbReference type="RefSeq" id="WP_189268667.1">
    <property type="nucleotide sequence ID" value="NZ_BMML01000033.1"/>
</dbReference>
<organism evidence="2 3">
    <name type="scientific">Streptomyces fuscichromogenes</name>
    <dbReference type="NCBI Taxonomy" id="1324013"/>
    <lineage>
        <taxon>Bacteria</taxon>
        <taxon>Bacillati</taxon>
        <taxon>Actinomycetota</taxon>
        <taxon>Actinomycetes</taxon>
        <taxon>Kitasatosporales</taxon>
        <taxon>Streptomycetaceae</taxon>
        <taxon>Streptomyces</taxon>
    </lineage>
</organism>
<keyword evidence="1" id="KW-0472">Membrane</keyword>
<dbReference type="AlphaFoldDB" id="A0A917XNC2"/>
<sequence length="142" mass="14670">MLDRFAIDDGLHLPRIVISEDASAAAGGDARFRADCSCGRMPPHPAGTRDQALAAHIAHVSTRTGPSKGPEWLPLDARVILLLLGCMALWAGSYTGSLALTDAMHLTGVGAAGIRIGGVLTGFAAAGCLMVAVRHYIAPTRA</sequence>
<evidence type="ECO:0000313" key="3">
    <source>
        <dbReference type="Proteomes" id="UP000653411"/>
    </source>
</evidence>
<evidence type="ECO:0000313" key="2">
    <source>
        <dbReference type="EMBL" id="GGN41088.1"/>
    </source>
</evidence>
<comment type="caution">
    <text evidence="2">The sequence shown here is derived from an EMBL/GenBank/DDBJ whole genome shotgun (WGS) entry which is preliminary data.</text>
</comment>